<dbReference type="GO" id="GO:0043410">
    <property type="term" value="P:positive regulation of MAPK cascade"/>
    <property type="evidence" value="ECO:0007669"/>
    <property type="project" value="TreeGrafter"/>
</dbReference>
<dbReference type="GO" id="GO:0008284">
    <property type="term" value="P:positive regulation of cell population proliferation"/>
    <property type="evidence" value="ECO:0007669"/>
    <property type="project" value="TreeGrafter"/>
</dbReference>
<keyword evidence="1" id="KW-0732">Signal</keyword>
<dbReference type="GeneTree" id="ENSGT00390000007165"/>
<keyword evidence="3" id="KW-1185">Reference proteome</keyword>
<dbReference type="GO" id="GO:0005125">
    <property type="term" value="F:cytokine activity"/>
    <property type="evidence" value="ECO:0007669"/>
    <property type="project" value="TreeGrafter"/>
</dbReference>
<protein>
    <submittedName>
        <fullName evidence="2">Uncharacterized LOC113126879</fullName>
    </submittedName>
</protein>
<dbReference type="GO" id="GO:0005737">
    <property type="term" value="C:cytoplasm"/>
    <property type="evidence" value="ECO:0007669"/>
    <property type="project" value="TreeGrafter"/>
</dbReference>
<dbReference type="InParanoid" id="A0A3Q3N0R4"/>
<dbReference type="InterPro" id="IPR009079">
    <property type="entry name" value="4_helix_cytokine-like_core"/>
</dbReference>
<name>A0A3Q3N0R4_9TELE</name>
<dbReference type="SUPFAM" id="SSF47266">
    <property type="entry name" value="4-helical cytokines"/>
    <property type="match status" value="1"/>
</dbReference>
<feature type="chain" id="PRO_5018578884" evidence="1">
    <location>
        <begin position="31"/>
        <end position="205"/>
    </location>
</feature>
<dbReference type="GO" id="GO:0008083">
    <property type="term" value="F:growth factor activity"/>
    <property type="evidence" value="ECO:0007669"/>
    <property type="project" value="TreeGrafter"/>
</dbReference>
<dbReference type="InterPro" id="IPR020462">
    <property type="entry name" value="IL-11B_fish"/>
</dbReference>
<reference evidence="2" key="2">
    <citation type="submission" date="2025-09" db="UniProtKB">
        <authorList>
            <consortium name="Ensembl"/>
        </authorList>
    </citation>
    <scope>IDENTIFICATION</scope>
</reference>
<evidence type="ECO:0000313" key="3">
    <source>
        <dbReference type="Proteomes" id="UP000261640"/>
    </source>
</evidence>
<evidence type="ECO:0000313" key="2">
    <source>
        <dbReference type="Ensembl" id="ENSMAMP00000028926.1"/>
    </source>
</evidence>
<organism evidence="2 3">
    <name type="scientific">Mastacembelus armatus</name>
    <name type="common">zig-zag eel</name>
    <dbReference type="NCBI Taxonomy" id="205130"/>
    <lineage>
        <taxon>Eukaryota</taxon>
        <taxon>Metazoa</taxon>
        <taxon>Chordata</taxon>
        <taxon>Craniata</taxon>
        <taxon>Vertebrata</taxon>
        <taxon>Euteleostomi</taxon>
        <taxon>Actinopterygii</taxon>
        <taxon>Neopterygii</taxon>
        <taxon>Teleostei</taxon>
        <taxon>Neoteleostei</taxon>
        <taxon>Acanthomorphata</taxon>
        <taxon>Anabantaria</taxon>
        <taxon>Synbranchiformes</taxon>
        <taxon>Mastacembelidae</taxon>
        <taxon>Mastacembelus</taxon>
    </lineage>
</organism>
<dbReference type="AlphaFoldDB" id="A0A3Q3N0R4"/>
<dbReference type="Pfam" id="PF07400">
    <property type="entry name" value="IL11"/>
    <property type="match status" value="1"/>
</dbReference>
<dbReference type="InterPro" id="IPR020438">
    <property type="entry name" value="IL-11"/>
</dbReference>
<accession>A0A3Q3N0R4</accession>
<dbReference type="Ensembl" id="ENSMAMT00000029674.2">
    <property type="protein sequence ID" value="ENSMAMP00000028926.1"/>
    <property type="gene ID" value="ENSMAMG00000019468.2"/>
</dbReference>
<reference evidence="2" key="1">
    <citation type="submission" date="2025-08" db="UniProtKB">
        <authorList>
            <consortium name="Ensembl"/>
        </authorList>
    </citation>
    <scope>IDENTIFICATION</scope>
</reference>
<dbReference type="PRINTS" id="PR01944">
    <property type="entry name" value="INTLKN11FISH"/>
</dbReference>
<dbReference type="PANTHER" id="PTHR16922:SF0">
    <property type="entry name" value="INTERLEUKIN-11"/>
    <property type="match status" value="1"/>
</dbReference>
<dbReference type="PRINTS" id="PR01946">
    <property type="entry name" value="IL11BFISH"/>
</dbReference>
<evidence type="ECO:0000256" key="1">
    <source>
        <dbReference type="SAM" id="SignalP"/>
    </source>
</evidence>
<dbReference type="Gene3D" id="1.20.1250.10">
    <property type="match status" value="1"/>
</dbReference>
<dbReference type="Proteomes" id="UP000261640">
    <property type="component" value="Unplaced"/>
</dbReference>
<sequence length="205" mass="23345">MFLVFTVIPDSTPCLLHLLLLTDLFVHSSSRPTHNPSLCGMFGSMVAQVDRLINLYKKLHELSDDELRLVAVEHRLHDLPHIQHTAAHFSSLKVNESLTQLYVYGQSFNLHMDWLKTAKDNVSLSSQAVEDASTHLRQLSNLVKASLLQISEEAPRLPSPSLPVASTAFDVLQFSIEMSERLRVFCDWSKRVLRHLQRLSRCPKH</sequence>
<dbReference type="InterPro" id="IPR022356">
    <property type="entry name" value="IL-11_fish"/>
</dbReference>
<feature type="signal peptide" evidence="1">
    <location>
        <begin position="1"/>
        <end position="30"/>
    </location>
</feature>
<dbReference type="PANTHER" id="PTHR16922">
    <property type="entry name" value="INTERLEUKIN 11"/>
    <property type="match status" value="1"/>
</dbReference>
<proteinExistence type="predicted"/>